<name>A0AAV3YLG0_9GAST</name>
<evidence type="ECO:0000256" key="1">
    <source>
        <dbReference type="SAM" id="MobiDB-lite"/>
    </source>
</evidence>
<gene>
    <name evidence="2" type="ORF">PoB_000973600</name>
</gene>
<evidence type="ECO:0000313" key="3">
    <source>
        <dbReference type="Proteomes" id="UP000735302"/>
    </source>
</evidence>
<keyword evidence="3" id="KW-1185">Reference proteome</keyword>
<comment type="caution">
    <text evidence="2">The sequence shown here is derived from an EMBL/GenBank/DDBJ whole genome shotgun (WGS) entry which is preliminary data.</text>
</comment>
<dbReference type="PANTHER" id="PTHR46114:SF2">
    <property type="entry name" value="CULLIN N-TERMINAL DOMAIN-CONTAINING PROTEIN"/>
    <property type="match status" value="1"/>
</dbReference>
<organism evidence="2 3">
    <name type="scientific">Plakobranchus ocellatus</name>
    <dbReference type="NCBI Taxonomy" id="259542"/>
    <lineage>
        <taxon>Eukaryota</taxon>
        <taxon>Metazoa</taxon>
        <taxon>Spiralia</taxon>
        <taxon>Lophotrochozoa</taxon>
        <taxon>Mollusca</taxon>
        <taxon>Gastropoda</taxon>
        <taxon>Heterobranchia</taxon>
        <taxon>Euthyneura</taxon>
        <taxon>Panpulmonata</taxon>
        <taxon>Sacoglossa</taxon>
        <taxon>Placobranchoidea</taxon>
        <taxon>Plakobranchidae</taxon>
        <taxon>Plakobranchus</taxon>
    </lineage>
</organism>
<dbReference type="PANTHER" id="PTHR46114">
    <property type="entry name" value="APPLE DOMAIN-CONTAINING PROTEIN"/>
    <property type="match status" value="1"/>
</dbReference>
<evidence type="ECO:0000313" key="2">
    <source>
        <dbReference type="EMBL" id="GFN83230.1"/>
    </source>
</evidence>
<sequence length="256" mass="28913">MKNFVKALNKDGQAFLYLRQKFPTLSDAKVKEGIFIGPQIKAMLKDEVFLTKMTPVESEAWNAFKTICENVLGNMKDPNYKELVSNLLSSYQQIGARMSLKIHFLHNHLDFFPANLGAVSDVHGERFYQDISKMERNYQARWDPAMLGDFCWMLKKTIPNSTSCATRDADEQSVIGTNREPYITLLLPNIIPQDTARGSYTTTTIDTPSARLAPPTRPSLPFIVTVNKVTPTPTKQEVNLDESCGNQSDGDWQDLE</sequence>
<feature type="region of interest" description="Disordered" evidence="1">
    <location>
        <begin position="233"/>
        <end position="256"/>
    </location>
</feature>
<proteinExistence type="predicted"/>
<protein>
    <submittedName>
        <fullName evidence="2">Uncharacterized protein</fullName>
    </submittedName>
</protein>
<dbReference type="AlphaFoldDB" id="A0AAV3YLG0"/>
<reference evidence="2 3" key="1">
    <citation type="journal article" date="2021" name="Elife">
        <title>Chloroplast acquisition without the gene transfer in kleptoplastic sea slugs, Plakobranchus ocellatus.</title>
        <authorList>
            <person name="Maeda T."/>
            <person name="Takahashi S."/>
            <person name="Yoshida T."/>
            <person name="Shimamura S."/>
            <person name="Takaki Y."/>
            <person name="Nagai Y."/>
            <person name="Toyoda A."/>
            <person name="Suzuki Y."/>
            <person name="Arimoto A."/>
            <person name="Ishii H."/>
            <person name="Satoh N."/>
            <person name="Nishiyama T."/>
            <person name="Hasebe M."/>
            <person name="Maruyama T."/>
            <person name="Minagawa J."/>
            <person name="Obokata J."/>
            <person name="Shigenobu S."/>
        </authorList>
    </citation>
    <scope>NUCLEOTIDE SEQUENCE [LARGE SCALE GENOMIC DNA]</scope>
</reference>
<accession>A0AAV3YLG0</accession>
<dbReference type="Proteomes" id="UP000735302">
    <property type="component" value="Unassembled WGS sequence"/>
</dbReference>
<dbReference type="EMBL" id="BLXT01001120">
    <property type="protein sequence ID" value="GFN83230.1"/>
    <property type="molecule type" value="Genomic_DNA"/>
</dbReference>